<feature type="domain" description="HTH gntR-type" evidence="4">
    <location>
        <begin position="11"/>
        <end position="78"/>
    </location>
</feature>
<dbReference type="RefSeq" id="WP_136367947.1">
    <property type="nucleotide sequence ID" value="NZ_SSOB01000001.1"/>
</dbReference>
<dbReference type="GO" id="GO:0003700">
    <property type="term" value="F:DNA-binding transcription factor activity"/>
    <property type="evidence" value="ECO:0007669"/>
    <property type="project" value="InterPro"/>
</dbReference>
<dbReference type="InterPro" id="IPR000524">
    <property type="entry name" value="Tscrpt_reg_HTH_GntR"/>
</dbReference>
<protein>
    <submittedName>
        <fullName evidence="5">GntR family transcriptional regulator</fullName>
    </submittedName>
</protein>
<dbReference type="Gene3D" id="1.10.10.10">
    <property type="entry name" value="Winged helix-like DNA-binding domain superfamily/Winged helix DNA-binding domain"/>
    <property type="match status" value="1"/>
</dbReference>
<dbReference type="GO" id="GO:0003677">
    <property type="term" value="F:DNA binding"/>
    <property type="evidence" value="ECO:0007669"/>
    <property type="project" value="UniProtKB-KW"/>
</dbReference>
<sequence length="225" mass="25599">MTKIDDPLARAQHTREVVKSLRTDIILGKYAKGTRLIESKIADTLGASRAPVRTAFQLLAQEGLVINLANGGTEVVGFSIKQAMDLFDLRLLLEKRALELILDSDSFVFRPLFESMEQLEQYLPQAEAAEIPSSETSRLDILFHRSLVMMADSTPLLVAWNTMTNIFQELLEITNMTSSSYRHFFEDHRKLADLIIQRNRSSIDELVAHITRAKNIIIERLETRL</sequence>
<gene>
    <name evidence="5" type="ORF">E6C55_01245</name>
</gene>
<keyword evidence="6" id="KW-1185">Reference proteome</keyword>
<dbReference type="PANTHER" id="PTHR43537">
    <property type="entry name" value="TRANSCRIPTIONAL REGULATOR, GNTR FAMILY"/>
    <property type="match status" value="1"/>
</dbReference>
<evidence type="ECO:0000259" key="4">
    <source>
        <dbReference type="PROSITE" id="PS50949"/>
    </source>
</evidence>
<accession>A0A4S4C999</accession>
<dbReference type="Pfam" id="PF07729">
    <property type="entry name" value="FCD"/>
    <property type="match status" value="1"/>
</dbReference>
<dbReference type="SUPFAM" id="SSF46785">
    <property type="entry name" value="Winged helix' DNA-binding domain"/>
    <property type="match status" value="1"/>
</dbReference>
<dbReference type="OrthoDB" id="2592645at2"/>
<dbReference type="PANTHER" id="PTHR43537:SF24">
    <property type="entry name" value="GLUCONATE OPERON TRANSCRIPTIONAL REPRESSOR"/>
    <property type="match status" value="1"/>
</dbReference>
<dbReference type="Pfam" id="PF00392">
    <property type="entry name" value="GntR"/>
    <property type="match status" value="1"/>
</dbReference>
<evidence type="ECO:0000313" key="5">
    <source>
        <dbReference type="EMBL" id="THF84632.1"/>
    </source>
</evidence>
<keyword evidence="1" id="KW-0805">Transcription regulation</keyword>
<dbReference type="SUPFAM" id="SSF48008">
    <property type="entry name" value="GntR ligand-binding domain-like"/>
    <property type="match status" value="1"/>
</dbReference>
<dbReference type="EMBL" id="SSOB01000001">
    <property type="protein sequence ID" value="THF84632.1"/>
    <property type="molecule type" value="Genomic_DNA"/>
</dbReference>
<comment type="caution">
    <text evidence="5">The sequence shown here is derived from an EMBL/GenBank/DDBJ whole genome shotgun (WGS) entry which is preliminary data.</text>
</comment>
<dbReference type="SMART" id="SM00345">
    <property type="entry name" value="HTH_GNTR"/>
    <property type="match status" value="1"/>
</dbReference>
<evidence type="ECO:0000256" key="3">
    <source>
        <dbReference type="ARBA" id="ARBA00023163"/>
    </source>
</evidence>
<keyword evidence="2" id="KW-0238">DNA-binding</keyword>
<dbReference type="Proteomes" id="UP000310636">
    <property type="component" value="Unassembled WGS sequence"/>
</dbReference>
<keyword evidence="3" id="KW-0804">Transcription</keyword>
<dbReference type="InterPro" id="IPR008920">
    <property type="entry name" value="TF_FadR/GntR_C"/>
</dbReference>
<dbReference type="PROSITE" id="PS50949">
    <property type="entry name" value="HTH_GNTR"/>
    <property type="match status" value="1"/>
</dbReference>
<dbReference type="InterPro" id="IPR036390">
    <property type="entry name" value="WH_DNA-bd_sf"/>
</dbReference>
<name>A0A4S4C999_9BACL</name>
<dbReference type="AlphaFoldDB" id="A0A4S4C999"/>
<dbReference type="InterPro" id="IPR011711">
    <property type="entry name" value="GntR_C"/>
</dbReference>
<dbReference type="InterPro" id="IPR036388">
    <property type="entry name" value="WH-like_DNA-bd_sf"/>
</dbReference>
<organism evidence="5 6">
    <name type="scientific">Cohnella fermenti</name>
    <dbReference type="NCBI Taxonomy" id="2565925"/>
    <lineage>
        <taxon>Bacteria</taxon>
        <taxon>Bacillati</taxon>
        <taxon>Bacillota</taxon>
        <taxon>Bacilli</taxon>
        <taxon>Bacillales</taxon>
        <taxon>Paenibacillaceae</taxon>
        <taxon>Cohnella</taxon>
    </lineage>
</organism>
<proteinExistence type="predicted"/>
<reference evidence="5 6" key="1">
    <citation type="submission" date="2019-04" db="EMBL/GenBank/DDBJ databases">
        <title>Cohnella sp. nov. isolated from preserved vegetables.</title>
        <authorList>
            <person name="Lin S.-Y."/>
            <person name="Hung M.-H."/>
            <person name="Young C.-C."/>
        </authorList>
    </citation>
    <scope>NUCLEOTIDE SEQUENCE [LARGE SCALE GENOMIC DNA]</scope>
    <source>
        <strain evidence="5 6">CC-MHH1044</strain>
    </source>
</reference>
<evidence type="ECO:0000256" key="1">
    <source>
        <dbReference type="ARBA" id="ARBA00023015"/>
    </source>
</evidence>
<evidence type="ECO:0000256" key="2">
    <source>
        <dbReference type="ARBA" id="ARBA00023125"/>
    </source>
</evidence>
<dbReference type="Gene3D" id="1.20.120.530">
    <property type="entry name" value="GntR ligand-binding domain-like"/>
    <property type="match status" value="1"/>
</dbReference>
<evidence type="ECO:0000313" key="6">
    <source>
        <dbReference type="Proteomes" id="UP000310636"/>
    </source>
</evidence>